<accession>A0A0V0HLW6</accession>
<sequence>NLFFNYELLLYKLHGGLGFHLHDAAVWKRVIRQPLKKKRKNRSVCYINYSVVLFIVDLSYQK</sequence>
<proteinExistence type="predicted"/>
<protein>
    <submittedName>
        <fullName evidence="1">Putative ovule protein</fullName>
    </submittedName>
</protein>
<organism evidence="1">
    <name type="scientific">Solanum chacoense</name>
    <name type="common">Chaco potato</name>
    <dbReference type="NCBI Taxonomy" id="4108"/>
    <lineage>
        <taxon>Eukaryota</taxon>
        <taxon>Viridiplantae</taxon>
        <taxon>Streptophyta</taxon>
        <taxon>Embryophyta</taxon>
        <taxon>Tracheophyta</taxon>
        <taxon>Spermatophyta</taxon>
        <taxon>Magnoliopsida</taxon>
        <taxon>eudicotyledons</taxon>
        <taxon>Gunneridae</taxon>
        <taxon>Pentapetalae</taxon>
        <taxon>asterids</taxon>
        <taxon>lamiids</taxon>
        <taxon>Solanales</taxon>
        <taxon>Solanaceae</taxon>
        <taxon>Solanoideae</taxon>
        <taxon>Solaneae</taxon>
        <taxon>Solanum</taxon>
    </lineage>
</organism>
<dbReference type="AlphaFoldDB" id="A0A0V0HLW6"/>
<feature type="non-terminal residue" evidence="1">
    <location>
        <position position="1"/>
    </location>
</feature>
<name>A0A0V0HLW6_SOLCH</name>
<dbReference type="EMBL" id="GEDG01018806">
    <property type="protein sequence ID" value="JAP20475.1"/>
    <property type="molecule type" value="Transcribed_RNA"/>
</dbReference>
<evidence type="ECO:0000313" key="1">
    <source>
        <dbReference type="EMBL" id="JAP20475.1"/>
    </source>
</evidence>
<reference evidence="1" key="1">
    <citation type="submission" date="2015-12" db="EMBL/GenBank/DDBJ databases">
        <title>Gene expression during late stages of embryo sac development: a critical building block for successful pollen-pistil interactions.</title>
        <authorList>
            <person name="Liu Y."/>
            <person name="Joly V."/>
            <person name="Sabar M."/>
            <person name="Matton D.P."/>
        </authorList>
    </citation>
    <scope>NUCLEOTIDE SEQUENCE</scope>
</reference>